<dbReference type="EnsemblMetazoa" id="XM_022795382">
    <property type="protein sequence ID" value="XP_022651117"/>
    <property type="gene ID" value="LOC111246188"/>
</dbReference>
<keyword evidence="4" id="KW-1185">Reference proteome</keyword>
<dbReference type="InParanoid" id="A0A7M7JTY4"/>
<keyword evidence="1" id="KW-0812">Transmembrane</keyword>
<feature type="domain" description="ABC transporter" evidence="2">
    <location>
        <begin position="489"/>
        <end position="715"/>
    </location>
</feature>
<dbReference type="PANTHER" id="PTHR43038:SF3">
    <property type="entry name" value="ABC TRANSPORTER G FAMILY MEMBER 20 ISOFORM X1"/>
    <property type="match status" value="1"/>
</dbReference>
<evidence type="ECO:0000256" key="1">
    <source>
        <dbReference type="SAM" id="Phobius"/>
    </source>
</evidence>
<evidence type="ECO:0000313" key="3">
    <source>
        <dbReference type="EnsemblMetazoa" id="XP_022651116"/>
    </source>
</evidence>
<evidence type="ECO:0000259" key="2">
    <source>
        <dbReference type="PROSITE" id="PS50893"/>
    </source>
</evidence>
<feature type="transmembrane region" description="Helical" evidence="1">
    <location>
        <begin position="1061"/>
        <end position="1081"/>
    </location>
</feature>
<evidence type="ECO:0000313" key="4">
    <source>
        <dbReference type="Proteomes" id="UP000594260"/>
    </source>
</evidence>
<dbReference type="Pfam" id="PF00005">
    <property type="entry name" value="ABC_tran"/>
    <property type="match status" value="2"/>
</dbReference>
<dbReference type="PANTHER" id="PTHR43038">
    <property type="entry name" value="ATP-BINDING CASSETTE, SUB-FAMILY H, MEMBER 1"/>
    <property type="match status" value="1"/>
</dbReference>
<feature type="transmembrane region" description="Helical" evidence="1">
    <location>
        <begin position="223"/>
        <end position="244"/>
    </location>
</feature>
<sequence>MKMWKALLMLLKKCNQIDPWRFFLNNFIVPLLLLTLWIIAENHNFVTVIPNIRFDAFSVSDPSQTQLYSPRMGALAVEVFAVENLFTNNHTRSHEDHGFPIEKIQQRLTQQLKDFGIRKSVGGGTDDVQVLVYRLNSTAYVSVFCQPALDTNSIFLFANLLLSNGPSLLQSRELDLVRDGSVFVMTQVAIVLADSSNVTNLPEVKIKIDDIHQRQIRSFSRDYYRLIPFVTIVLVGLRVVWLLARMQEELKDGSVVAFIAYAYPNILNTFAWLVTLVFEVILLELWIMGPLLMASCLSQTQNEFFAAKIRIDLLAFIILLYCVQEAVFVTWSICLFGKHASFFYGTITSIRLLIHMLHFYKKPLLCLDGSTSIFALLSGSYALEIGIKFATELNLPIPADTIDFMACAGKGKLDTLSYRAAVLAIIFWALFFYTGTIIVAYLPIRDGSFRPEVGTTLAGRIHCRRQTPNIDPSDVPLIQTFTKGTKLSLTMLGVTYENAEKYRVLNNFTLVIPRGQIVSLVGDVSDVGDAVLAILSGVCTKYEGLVTHCGQLADPDCLANNVSVCPVNFFLLNQMTIANNVKFFMSARNVTDAQQVFSALMKDLEMKAPLETTFEILSNSDKRKACIGIALLGLSDVVVLEEPTRDLSPEDAKKLVVLLQREARRRSVLLITTDSEFAESVSERVNVCFDGSVVFSGTVTALVSVLLDSVLVLDAEMPFTMVLHLRLPPRKNYEERQGNSNYSNLRLLDLIQTFPTGVKTIHISRQSIVLQVRGTDNQVQEVYDTLLAQQEDLNIQKITMADPSLHNALEAASDTKVTLALLGEQRQIHRNIRDKWNFCKRGLRDFGDRMSVETVLSQIQCTAYLWTLLFVRRGLLPNIMILLCILFLLDCLLFHAGHDLLMITQMHSFHKKLWGVYCNNESYLRSQNRDRILELFQDIKVPNVSSEPNQLGQVCLEITKNNTHILHAPVTNVRDLAVFLGRLYNAYFAPANRINWYYHETSHSNLIRLLANNLMALFWSSQFGYLLITTTLVTIDIYCFVCSHDFFNKARLLQAGLRKTAFWIGIITFAIIKNGLVLLFFEFRMVTLHMKILLNLEMLRNFSMKVGTVFLSSGLAGITSAFISTLPLRRWLRHDLLPMLLLINLVVSILLFLAEIFLYEMGCDVTVFLLGASVILPAYHMVLVLRRLHISIFLSKACLKPDITEIICPYYPALAKHCCANTCPAGDHSCLAWSIDAYSNLRADLPGLDRTVSTVILVVLHIIFYSVQILSSRYALRKTTRCPGANDPEVAAQMRLQKRQCHGDYFSMIEKEDVNLIKPHSWNGLLLRNVCIYEEGHFVLKDINFSAKPGELVVVLGKSGFTRTTLFEGIAGILDFDDGSEVYISGRRIPLEFKHRTLIGVAHSTDRLPDQAIVEDYLNLFNTIREVPGPWQGYHLELVIRVFGLEDVRKMAIESISHSKRKLVAIASAFIGIPALIILNDPLDLVEAQDRERICNAINSLKSKDSIILVFSSSLDDALSLELDRAAVLAAGELVTIRTLPDLLSIDIGYHIIVRLNAPVVNDTKYANILRQQRDFVLKVLSAKFPYARLVLQAGALCEFHIRGKNVTCRNINEAKRTIIETLTSAQEIKIGYVSGKRRLLYLIDALTNKNHQADTI</sequence>
<protein>
    <recommendedName>
        <fullName evidence="2">ABC transporter domain-containing protein</fullName>
    </recommendedName>
</protein>
<keyword evidence="1" id="KW-1133">Transmembrane helix</keyword>
<dbReference type="PROSITE" id="PS50893">
    <property type="entry name" value="ABC_TRANSPORTER_2"/>
    <property type="match status" value="2"/>
</dbReference>
<dbReference type="RefSeq" id="XP_022651117.1">
    <property type="nucleotide sequence ID" value="XM_022795382.1"/>
</dbReference>
<feature type="transmembrane region" description="Helical" evidence="1">
    <location>
        <begin position="1136"/>
        <end position="1158"/>
    </location>
</feature>
<dbReference type="EnsemblMetazoa" id="XM_022795381">
    <property type="protein sequence ID" value="XP_022651116"/>
    <property type="gene ID" value="LOC111246188"/>
</dbReference>
<dbReference type="GO" id="GO:0005524">
    <property type="term" value="F:ATP binding"/>
    <property type="evidence" value="ECO:0007669"/>
    <property type="project" value="InterPro"/>
</dbReference>
<name>A0A7M7JTY4_VARDE</name>
<dbReference type="KEGG" id="vde:111246188"/>
<proteinExistence type="predicted"/>
<dbReference type="OrthoDB" id="66620at2759"/>
<feature type="transmembrane region" description="Helical" evidence="1">
    <location>
        <begin position="875"/>
        <end position="896"/>
    </location>
</feature>
<dbReference type="SUPFAM" id="SSF52540">
    <property type="entry name" value="P-loop containing nucleoside triphosphate hydrolases"/>
    <property type="match status" value="2"/>
</dbReference>
<feature type="transmembrane region" description="Helical" evidence="1">
    <location>
        <begin position="313"/>
        <end position="333"/>
    </location>
</feature>
<organism evidence="3 4">
    <name type="scientific">Varroa destructor</name>
    <name type="common">Honeybee mite</name>
    <dbReference type="NCBI Taxonomy" id="109461"/>
    <lineage>
        <taxon>Eukaryota</taxon>
        <taxon>Metazoa</taxon>
        <taxon>Ecdysozoa</taxon>
        <taxon>Arthropoda</taxon>
        <taxon>Chelicerata</taxon>
        <taxon>Arachnida</taxon>
        <taxon>Acari</taxon>
        <taxon>Parasitiformes</taxon>
        <taxon>Mesostigmata</taxon>
        <taxon>Gamasina</taxon>
        <taxon>Dermanyssoidea</taxon>
        <taxon>Varroidae</taxon>
        <taxon>Varroa</taxon>
    </lineage>
</organism>
<feature type="transmembrane region" description="Helical" evidence="1">
    <location>
        <begin position="20"/>
        <end position="40"/>
    </location>
</feature>
<dbReference type="EnsemblMetazoa" id="XM_022795383">
    <property type="protein sequence ID" value="XP_022651118"/>
    <property type="gene ID" value="LOC111246188"/>
</dbReference>
<keyword evidence="1" id="KW-0472">Membrane</keyword>
<dbReference type="InterPro" id="IPR003439">
    <property type="entry name" value="ABC_transporter-like_ATP-bd"/>
</dbReference>
<dbReference type="GO" id="GO:0016887">
    <property type="term" value="F:ATP hydrolysis activity"/>
    <property type="evidence" value="ECO:0007669"/>
    <property type="project" value="InterPro"/>
</dbReference>
<feature type="transmembrane region" description="Helical" evidence="1">
    <location>
        <begin position="420"/>
        <end position="442"/>
    </location>
</feature>
<feature type="transmembrane region" description="Helical" evidence="1">
    <location>
        <begin position="1023"/>
        <end position="1041"/>
    </location>
</feature>
<feature type="domain" description="ABC transporter" evidence="2">
    <location>
        <begin position="1325"/>
        <end position="1556"/>
    </location>
</feature>
<dbReference type="RefSeq" id="XP_022651118.1">
    <property type="nucleotide sequence ID" value="XM_022795383.1"/>
</dbReference>
<feature type="transmembrane region" description="Helical" evidence="1">
    <location>
        <begin position="1102"/>
        <end position="1124"/>
    </location>
</feature>
<accession>A0A7M7JTY4</accession>
<feature type="transmembrane region" description="Helical" evidence="1">
    <location>
        <begin position="270"/>
        <end position="292"/>
    </location>
</feature>
<reference evidence="3" key="1">
    <citation type="submission" date="2021-01" db="UniProtKB">
        <authorList>
            <consortium name="EnsemblMetazoa"/>
        </authorList>
    </citation>
    <scope>IDENTIFICATION</scope>
</reference>
<dbReference type="InterPro" id="IPR027417">
    <property type="entry name" value="P-loop_NTPase"/>
</dbReference>
<dbReference type="RefSeq" id="XP_022651116.1">
    <property type="nucleotide sequence ID" value="XM_022795381.1"/>
</dbReference>
<dbReference type="GeneID" id="111246188"/>
<feature type="transmembrane region" description="Helical" evidence="1">
    <location>
        <begin position="1165"/>
        <end position="1185"/>
    </location>
</feature>
<dbReference type="Proteomes" id="UP000594260">
    <property type="component" value="Unplaced"/>
</dbReference>
<dbReference type="Gene3D" id="3.40.50.300">
    <property type="entry name" value="P-loop containing nucleotide triphosphate hydrolases"/>
    <property type="match status" value="2"/>
</dbReference>
<feature type="transmembrane region" description="Helical" evidence="1">
    <location>
        <begin position="339"/>
        <end position="357"/>
    </location>
</feature>